<evidence type="ECO:0000313" key="3">
    <source>
        <dbReference type="Proteomes" id="UP000198883"/>
    </source>
</evidence>
<organism evidence="2 3">
    <name type="scientific">Phocoenobacter skyensis</name>
    <dbReference type="NCBI Taxonomy" id="97481"/>
    <lineage>
        <taxon>Bacteria</taxon>
        <taxon>Pseudomonadati</taxon>
        <taxon>Pseudomonadota</taxon>
        <taxon>Gammaproteobacteria</taxon>
        <taxon>Pasteurellales</taxon>
        <taxon>Pasteurellaceae</taxon>
        <taxon>Phocoenobacter</taxon>
    </lineage>
</organism>
<dbReference type="Proteomes" id="UP000198883">
    <property type="component" value="Unassembled WGS sequence"/>
</dbReference>
<name>A0A1H7ZEM1_9PAST</name>
<dbReference type="EMBL" id="FOBN01000025">
    <property type="protein sequence ID" value="SEM57012.1"/>
    <property type="molecule type" value="Genomic_DNA"/>
</dbReference>
<protein>
    <recommendedName>
        <fullName evidence="4">SMODS and SLOG-associating 2TM effector domain-containing protein</fullName>
    </recommendedName>
</protein>
<gene>
    <name evidence="2" type="ORF">SAMN05444853_1257</name>
</gene>
<evidence type="ECO:0000256" key="1">
    <source>
        <dbReference type="SAM" id="Phobius"/>
    </source>
</evidence>
<dbReference type="STRING" id="97481.SAMN05444853_1257"/>
<keyword evidence="1" id="KW-0812">Transmembrane</keyword>
<evidence type="ECO:0008006" key="4">
    <source>
        <dbReference type="Google" id="ProtNLM"/>
    </source>
</evidence>
<reference evidence="3" key="1">
    <citation type="submission" date="2016-10" db="EMBL/GenBank/DDBJ databases">
        <authorList>
            <person name="Varghese N."/>
            <person name="Submissions S."/>
        </authorList>
    </citation>
    <scope>NUCLEOTIDE SEQUENCE [LARGE SCALE GENOMIC DNA]</scope>
    <source>
        <strain evidence="3">DSM 24204</strain>
    </source>
</reference>
<feature type="transmembrane region" description="Helical" evidence="1">
    <location>
        <begin position="131"/>
        <end position="155"/>
    </location>
</feature>
<dbReference type="AlphaFoldDB" id="A0A1H7ZEM1"/>
<sequence>MDSVFYKSLSMIGTIGTSILIIYQGFYFMRDNATKMVTFLKSLLPNKKQIESSRQEEYIISDQIDSDSRYYIGLYVTENIDKRKKCKKHISVFSVIFIISLTIYSLLSLYLYHFNPLNIFFLLRSIFFNDISHSIFLIFSVELLAMSMLFIWVIFKDWFSENSYEKGYADRIEKKLENLRYHQKHKEGFYKELMNELRKVRKRNYISYFF</sequence>
<keyword evidence="1" id="KW-1133">Transmembrane helix</keyword>
<evidence type="ECO:0000313" key="2">
    <source>
        <dbReference type="EMBL" id="SEM57012.1"/>
    </source>
</evidence>
<feature type="transmembrane region" description="Helical" evidence="1">
    <location>
        <begin position="6"/>
        <end position="26"/>
    </location>
</feature>
<keyword evidence="1" id="KW-0472">Membrane</keyword>
<proteinExistence type="predicted"/>
<feature type="transmembrane region" description="Helical" evidence="1">
    <location>
        <begin position="90"/>
        <end position="111"/>
    </location>
</feature>
<accession>A0A1H7ZEM1</accession>